<dbReference type="Pfam" id="PF13307">
    <property type="entry name" value="Helicase_C_2"/>
    <property type="match status" value="1"/>
</dbReference>
<evidence type="ECO:0000256" key="3">
    <source>
        <dbReference type="ARBA" id="ARBA00009146"/>
    </source>
</evidence>
<organism evidence="21 22">
    <name type="scientific">Anhinga rufa</name>
    <name type="common">African darter</name>
    <dbReference type="NCBI Taxonomy" id="317792"/>
    <lineage>
        <taxon>Eukaryota</taxon>
        <taxon>Metazoa</taxon>
        <taxon>Chordata</taxon>
        <taxon>Craniata</taxon>
        <taxon>Vertebrata</taxon>
        <taxon>Euteleostomi</taxon>
        <taxon>Archelosauria</taxon>
        <taxon>Archosauria</taxon>
        <taxon>Dinosauria</taxon>
        <taxon>Saurischia</taxon>
        <taxon>Theropoda</taxon>
        <taxon>Coelurosauria</taxon>
        <taxon>Aves</taxon>
        <taxon>Neognathae</taxon>
        <taxon>Neoaves</taxon>
        <taxon>Aequornithes</taxon>
        <taxon>Suliformes</taxon>
        <taxon>Anhingidae</taxon>
        <taxon>Anhinga</taxon>
    </lineage>
</organism>
<keyword evidence="15" id="KW-0413">Isomerase</keyword>
<dbReference type="InterPro" id="IPR013020">
    <property type="entry name" value="Rad3/Chl1-like"/>
</dbReference>
<evidence type="ECO:0000313" key="21">
    <source>
        <dbReference type="EMBL" id="NXT90229.1"/>
    </source>
</evidence>
<comment type="catalytic activity">
    <reaction evidence="18">
        <text>ATP + H2O = ADP + phosphate + H(+)</text>
        <dbReference type="Rhea" id="RHEA:13065"/>
        <dbReference type="ChEBI" id="CHEBI:15377"/>
        <dbReference type="ChEBI" id="CHEBI:15378"/>
        <dbReference type="ChEBI" id="CHEBI:30616"/>
        <dbReference type="ChEBI" id="CHEBI:43474"/>
        <dbReference type="ChEBI" id="CHEBI:456216"/>
        <dbReference type="EC" id="5.6.2.3"/>
    </reaction>
</comment>
<dbReference type="AlphaFoldDB" id="A0A7L3GEI9"/>
<dbReference type="Pfam" id="PF06733">
    <property type="entry name" value="DEAD_2"/>
    <property type="match status" value="1"/>
</dbReference>
<dbReference type="PANTHER" id="PTHR11472">
    <property type="entry name" value="DNA REPAIR DEAD HELICASE RAD3/XP-D SUBFAMILY MEMBER"/>
    <property type="match status" value="1"/>
</dbReference>
<feature type="non-terminal residue" evidence="21">
    <location>
        <position position="724"/>
    </location>
</feature>
<dbReference type="GO" id="GO:0046872">
    <property type="term" value="F:metal ion binding"/>
    <property type="evidence" value="ECO:0007669"/>
    <property type="project" value="UniProtKB-KW"/>
</dbReference>
<evidence type="ECO:0000256" key="16">
    <source>
        <dbReference type="ARBA" id="ARBA00023242"/>
    </source>
</evidence>
<keyword evidence="4" id="KW-0004">4Fe-4S</keyword>
<dbReference type="GO" id="GO:0006366">
    <property type="term" value="P:transcription by RNA polymerase II"/>
    <property type="evidence" value="ECO:0007669"/>
    <property type="project" value="TreeGrafter"/>
</dbReference>
<dbReference type="PANTHER" id="PTHR11472:SF1">
    <property type="entry name" value="GENERAL TRANSCRIPTION AND DNA REPAIR FACTOR IIH HELICASE SUBUNIT XPD"/>
    <property type="match status" value="1"/>
</dbReference>
<keyword evidence="22" id="KW-1185">Reference proteome</keyword>
<keyword evidence="8" id="KW-0378">Hydrolase</keyword>
<evidence type="ECO:0000256" key="14">
    <source>
        <dbReference type="ARBA" id="ARBA00023204"/>
    </source>
</evidence>
<comment type="similarity">
    <text evidence="3">Belongs to the helicase family. RAD3/XPD subfamily.</text>
</comment>
<dbReference type="GO" id="GO:0043139">
    <property type="term" value="F:5'-3' DNA helicase activity"/>
    <property type="evidence" value="ECO:0007669"/>
    <property type="project" value="UniProtKB-EC"/>
</dbReference>
<feature type="domain" description="Helicase ATP-binding" evidence="20">
    <location>
        <begin position="7"/>
        <end position="724"/>
    </location>
</feature>
<keyword evidence="16" id="KW-0539">Nucleus</keyword>
<dbReference type="InterPro" id="IPR006555">
    <property type="entry name" value="ATP-dep_Helicase_C"/>
</dbReference>
<evidence type="ECO:0000256" key="19">
    <source>
        <dbReference type="SAM" id="MobiDB-lite"/>
    </source>
</evidence>
<dbReference type="OrthoDB" id="272481at2759"/>
<evidence type="ECO:0000256" key="6">
    <source>
        <dbReference type="ARBA" id="ARBA00022741"/>
    </source>
</evidence>
<feature type="non-terminal residue" evidence="21">
    <location>
        <position position="1"/>
    </location>
</feature>
<dbReference type="Pfam" id="PF06777">
    <property type="entry name" value="HBB"/>
    <property type="match status" value="1"/>
</dbReference>
<evidence type="ECO:0000259" key="20">
    <source>
        <dbReference type="PROSITE" id="PS51193"/>
    </source>
</evidence>
<name>A0A7L3GEI9_9AVES</name>
<sequence length="724" mass="81234">RRLNIDGLLVYFPYDYIYPEQFSYMLELKRTLDAKGHGVLEMPSGTGKTVSLLSLIVAYQRARPLDVTKLIYCSRTVPEIEKVIEELRKLMDFYEKELGEKVPFLGLALSSRKNLCIHPEVSLLRFGKEVDSRCLSLTASYVRAQHQRDGSLPTCSFFEVRDPSRSPVGHPGVPLPLTGTQGSPTFPCSGGSDGTWGPPGAQHSLTGSPAPWCPPPHTLTSSPAPLGSPHSQLDPQHPGLPPFPLWPLSTLGSSHPPLSTLGIKETDARQLAEEYRRLVEGLREANMARETDLYLANPVLPDEILQEAVPGSIRTAEHFVGFLKRFVAYLRARVRGPRVVQESPPAFLKDLYEKVCIERKPLRFCSERLRSLLRTLEIVDMADFSAITLIANFATLVSTYAKGFTIIIEPFDDRTPTISNPILHFRCGDGGTRRRGQGCWGQDRDGARGCWARDNRKIQGPEGTLRGQGHPAVTPPTPAVIRNYGNLLLELSAVVPDGIVAFFTSYQYMENIVASWYEQGILENIQRNKLIFIETQDGAETSMALEKYQEACENGRGAILLSVARGKVSEGIDFVHHYGRAVIMFGVPYVYTQSRILKARLEYLRDQFQIRENDFLTFDAMRHAAQCVGRALRGKTDYGLMVFADKRFARADKRGKLPRWIQEHITDANLNLTVDEAVQVAKFFLRQMAQPFHQEDQLGLSLLTLEQLQSEEVLQRIEQIAQQV</sequence>
<evidence type="ECO:0000256" key="15">
    <source>
        <dbReference type="ARBA" id="ARBA00023235"/>
    </source>
</evidence>
<keyword evidence="11" id="KW-0408">Iron</keyword>
<evidence type="ECO:0000256" key="8">
    <source>
        <dbReference type="ARBA" id="ARBA00022801"/>
    </source>
</evidence>
<keyword evidence="9 21" id="KW-0347">Helicase</keyword>
<dbReference type="SUPFAM" id="SSF52540">
    <property type="entry name" value="P-loop containing nucleoside triphosphate hydrolases"/>
    <property type="match status" value="1"/>
</dbReference>
<evidence type="ECO:0000256" key="2">
    <source>
        <dbReference type="ARBA" id="ARBA00004123"/>
    </source>
</evidence>
<keyword evidence="10" id="KW-0067">ATP-binding</keyword>
<dbReference type="Gene3D" id="3.40.50.300">
    <property type="entry name" value="P-loop containing nucleotide triphosphate hydrolases"/>
    <property type="match status" value="2"/>
</dbReference>
<keyword evidence="12" id="KW-0411">Iron-sulfur</keyword>
<dbReference type="EC" id="5.6.2.3" evidence="17"/>
<dbReference type="FunFam" id="3.40.50.300:FF:000135">
    <property type="entry name" value="DNA repair helicase RAD3, putative"/>
    <property type="match status" value="1"/>
</dbReference>
<evidence type="ECO:0000256" key="12">
    <source>
        <dbReference type="ARBA" id="ARBA00023014"/>
    </source>
</evidence>
<dbReference type="InterPro" id="IPR014013">
    <property type="entry name" value="Helic_SF1/SF2_ATP-bd_DinG/Rad3"/>
</dbReference>
<evidence type="ECO:0000256" key="9">
    <source>
        <dbReference type="ARBA" id="ARBA00022806"/>
    </source>
</evidence>
<dbReference type="SMART" id="SM00488">
    <property type="entry name" value="DEXDc2"/>
    <property type="match status" value="1"/>
</dbReference>
<dbReference type="GO" id="GO:0005524">
    <property type="term" value="F:ATP binding"/>
    <property type="evidence" value="ECO:0007669"/>
    <property type="project" value="UniProtKB-KW"/>
</dbReference>
<reference evidence="21 22" key="1">
    <citation type="submission" date="2019-09" db="EMBL/GenBank/DDBJ databases">
        <title>Bird 10,000 Genomes (B10K) Project - Family phase.</title>
        <authorList>
            <person name="Zhang G."/>
        </authorList>
    </citation>
    <scope>NUCLEOTIDE SEQUENCE [LARGE SCALE GENOMIC DNA]</scope>
    <source>
        <strain evidence="21">B10K-DU-029-28</strain>
    </source>
</reference>
<keyword evidence="6" id="KW-0547">Nucleotide-binding</keyword>
<dbReference type="NCBIfam" id="TIGR00604">
    <property type="entry name" value="rad3"/>
    <property type="match status" value="1"/>
</dbReference>
<evidence type="ECO:0000256" key="18">
    <source>
        <dbReference type="ARBA" id="ARBA00048954"/>
    </source>
</evidence>
<dbReference type="InterPro" id="IPR001945">
    <property type="entry name" value="RAD3/XPD"/>
</dbReference>
<dbReference type="GO" id="GO:0005634">
    <property type="term" value="C:nucleus"/>
    <property type="evidence" value="ECO:0007669"/>
    <property type="project" value="UniProtKB-SubCell"/>
</dbReference>
<feature type="region of interest" description="Disordered" evidence="19">
    <location>
        <begin position="163"/>
        <end position="234"/>
    </location>
</feature>
<dbReference type="GO" id="GO:0016818">
    <property type="term" value="F:hydrolase activity, acting on acid anhydrides, in phosphorus-containing anhydrides"/>
    <property type="evidence" value="ECO:0007669"/>
    <property type="project" value="InterPro"/>
</dbReference>
<keyword evidence="7" id="KW-0227">DNA damage</keyword>
<dbReference type="PRINTS" id="PR00852">
    <property type="entry name" value="XRODRMPGMNTD"/>
</dbReference>
<evidence type="ECO:0000256" key="10">
    <source>
        <dbReference type="ARBA" id="ARBA00022840"/>
    </source>
</evidence>
<evidence type="ECO:0000256" key="11">
    <source>
        <dbReference type="ARBA" id="ARBA00023004"/>
    </source>
</evidence>
<evidence type="ECO:0000256" key="13">
    <source>
        <dbReference type="ARBA" id="ARBA00023125"/>
    </source>
</evidence>
<dbReference type="SMART" id="SM00491">
    <property type="entry name" value="HELICc2"/>
    <property type="match status" value="1"/>
</dbReference>
<protein>
    <recommendedName>
        <fullName evidence="17">DNA 5'-3' helicase</fullName>
        <ecNumber evidence="17">5.6.2.3</ecNumber>
    </recommendedName>
</protein>
<dbReference type="GO" id="GO:0045951">
    <property type="term" value="P:positive regulation of mitotic recombination"/>
    <property type="evidence" value="ECO:0007669"/>
    <property type="project" value="TreeGrafter"/>
</dbReference>
<gene>
    <name evidence="21" type="primary">Ercc2</name>
    <name evidence="21" type="ORF">ANHRUF_R10697</name>
</gene>
<dbReference type="InterPro" id="IPR027417">
    <property type="entry name" value="P-loop_NTPase"/>
</dbReference>
<evidence type="ECO:0000313" key="22">
    <source>
        <dbReference type="Proteomes" id="UP000528690"/>
    </source>
</evidence>
<dbReference type="EMBL" id="VZTV01047617">
    <property type="protein sequence ID" value="NXT90229.1"/>
    <property type="molecule type" value="Genomic_DNA"/>
</dbReference>
<dbReference type="GO" id="GO:0003684">
    <property type="term" value="F:damaged DNA binding"/>
    <property type="evidence" value="ECO:0007669"/>
    <property type="project" value="TreeGrafter"/>
</dbReference>
<dbReference type="InterPro" id="IPR006554">
    <property type="entry name" value="Helicase-like_DEXD_c2"/>
</dbReference>
<feature type="compositionally biased region" description="Polar residues" evidence="19">
    <location>
        <begin position="218"/>
        <end position="234"/>
    </location>
</feature>
<evidence type="ECO:0000256" key="7">
    <source>
        <dbReference type="ARBA" id="ARBA00022763"/>
    </source>
</evidence>
<dbReference type="CDD" id="cd18788">
    <property type="entry name" value="SF2_C_XPD"/>
    <property type="match status" value="1"/>
</dbReference>
<dbReference type="InterPro" id="IPR010614">
    <property type="entry name" value="RAD3-like_helicase_DEAD"/>
</dbReference>
<comment type="cofactor">
    <cofactor evidence="1">
        <name>[4Fe-4S] cluster</name>
        <dbReference type="ChEBI" id="CHEBI:49883"/>
    </cofactor>
</comment>
<accession>A0A7L3GEI9</accession>
<evidence type="ECO:0000256" key="17">
    <source>
        <dbReference type="ARBA" id="ARBA00044969"/>
    </source>
</evidence>
<keyword evidence="14" id="KW-0234">DNA repair</keyword>
<evidence type="ECO:0000256" key="1">
    <source>
        <dbReference type="ARBA" id="ARBA00001966"/>
    </source>
</evidence>
<evidence type="ECO:0000256" key="4">
    <source>
        <dbReference type="ARBA" id="ARBA00022485"/>
    </source>
</evidence>
<dbReference type="GO" id="GO:0006289">
    <property type="term" value="P:nucleotide-excision repair"/>
    <property type="evidence" value="ECO:0007669"/>
    <property type="project" value="InterPro"/>
</dbReference>
<proteinExistence type="inferred from homology"/>
<dbReference type="Proteomes" id="UP000528690">
    <property type="component" value="Unassembled WGS sequence"/>
</dbReference>
<evidence type="ECO:0000256" key="5">
    <source>
        <dbReference type="ARBA" id="ARBA00022723"/>
    </source>
</evidence>
<keyword evidence="13" id="KW-0238">DNA-binding</keyword>
<dbReference type="InterPro" id="IPR045028">
    <property type="entry name" value="DinG/Rad3-like"/>
</dbReference>
<comment type="caution">
    <text evidence="21">The sequence shown here is derived from an EMBL/GenBank/DDBJ whole genome shotgun (WGS) entry which is preliminary data.</text>
</comment>
<keyword evidence="5" id="KW-0479">Metal-binding</keyword>
<comment type="subcellular location">
    <subcellularLocation>
        <location evidence="2">Nucleus</location>
    </subcellularLocation>
</comment>
<dbReference type="InterPro" id="IPR010643">
    <property type="entry name" value="HBB"/>
</dbReference>
<dbReference type="GO" id="GO:0051539">
    <property type="term" value="F:4 iron, 4 sulfur cluster binding"/>
    <property type="evidence" value="ECO:0007669"/>
    <property type="project" value="UniProtKB-KW"/>
</dbReference>
<dbReference type="PROSITE" id="PS51193">
    <property type="entry name" value="HELICASE_ATP_BIND_2"/>
    <property type="match status" value="1"/>
</dbReference>